<evidence type="ECO:0000313" key="2">
    <source>
        <dbReference type="EMBL" id="KZS44846.1"/>
    </source>
</evidence>
<feature type="transmembrane region" description="Helical" evidence="1">
    <location>
        <begin position="560"/>
        <end position="580"/>
    </location>
</feature>
<dbReference type="SUPFAM" id="SSF103473">
    <property type="entry name" value="MFS general substrate transporter"/>
    <property type="match status" value="1"/>
</dbReference>
<feature type="transmembrane region" description="Helical" evidence="1">
    <location>
        <begin position="528"/>
        <end position="548"/>
    </location>
</feature>
<evidence type="ECO:0000256" key="1">
    <source>
        <dbReference type="SAM" id="Phobius"/>
    </source>
</evidence>
<organism evidence="2 3">
    <name type="scientific">Paenibacillus glucanolyticus</name>
    <dbReference type="NCBI Taxonomy" id="59843"/>
    <lineage>
        <taxon>Bacteria</taxon>
        <taxon>Bacillati</taxon>
        <taxon>Bacillota</taxon>
        <taxon>Bacilli</taxon>
        <taxon>Bacillales</taxon>
        <taxon>Paenibacillaceae</taxon>
        <taxon>Paenibacillus</taxon>
    </lineage>
</organism>
<protein>
    <recommendedName>
        <fullName evidence="4">Spermine synthase</fullName>
    </recommendedName>
</protein>
<dbReference type="SUPFAM" id="SSF53335">
    <property type="entry name" value="S-adenosyl-L-methionine-dependent methyltransferases"/>
    <property type="match status" value="1"/>
</dbReference>
<proteinExistence type="predicted"/>
<evidence type="ECO:0008006" key="4">
    <source>
        <dbReference type="Google" id="ProtNLM"/>
    </source>
</evidence>
<dbReference type="Proteomes" id="UP000076796">
    <property type="component" value="Unassembled WGS sequence"/>
</dbReference>
<feature type="transmembrane region" description="Helical" evidence="1">
    <location>
        <begin position="620"/>
        <end position="639"/>
    </location>
</feature>
<dbReference type="CDD" id="cd02440">
    <property type="entry name" value="AdoMet_MTases"/>
    <property type="match status" value="1"/>
</dbReference>
<evidence type="ECO:0000313" key="3">
    <source>
        <dbReference type="Proteomes" id="UP000076796"/>
    </source>
</evidence>
<feature type="transmembrane region" description="Helical" evidence="1">
    <location>
        <begin position="651"/>
        <end position="669"/>
    </location>
</feature>
<feature type="transmembrane region" description="Helical" evidence="1">
    <location>
        <begin position="71"/>
        <end position="90"/>
    </location>
</feature>
<dbReference type="AlphaFoldDB" id="A0A168EU09"/>
<feature type="transmembrane region" description="Helical" evidence="1">
    <location>
        <begin position="96"/>
        <end position="116"/>
    </location>
</feature>
<dbReference type="Gene3D" id="3.40.50.150">
    <property type="entry name" value="Vaccinia Virus protein VP39"/>
    <property type="match status" value="1"/>
</dbReference>
<keyword evidence="3" id="KW-1185">Reference proteome</keyword>
<dbReference type="OrthoDB" id="127145at2"/>
<reference evidence="2" key="1">
    <citation type="journal article" date="2016" name="Genome Announc.">
        <title>Draft genomes of two strains of Paenibacillus glucanolyticus with capability to degrade lignocellulose.</title>
        <authorList>
            <person name="Mathews S.L."/>
            <person name="Pawlak J."/>
            <person name="Grunden A.M."/>
        </authorList>
    </citation>
    <scope>NUCLEOTIDE SEQUENCE [LARGE SCALE GENOMIC DNA]</scope>
    <source>
        <strain evidence="2">SLM1</strain>
    </source>
</reference>
<sequence length="733" mass="81434">MVIRDIQRDAILTFAAAFSFIVYEVFLSRFFAVISDNNYVFLTISLATLGIGLGGFMAYKTAGRVYQFRNVCLGLFALFLIVSVFVMYVFPYQGIWFYSPVALLPFFTGGALLAAIMQQHKQQIRLIYCADLAGAGIGAVSSIVLMSIFDPITTISLLAAILFGISVSMDFNRSRTQRKFVYLLIFTLLLVNTVLPFSQYIPFLAFETSPSNVFQGNTKSKVMYTEWNSFSRTDVYDDANGELLYITIDGGAVSPISKYTGDLEEVDYLRSTTSFLAFEDILDKKRALIIGAGGGQEVLAAQLAGFKEIEAVDINPGSFRAVQTVSSFSGDVFNQPGVKAIVSDGRNYIRQTQNQYDLIYLSLVKKESENGLGLALTENYIFTEEAIREYLNKLKPGGRLAFLLHDESELMKVLNAAEESLRFEGIHHNQLQNHLAVIGTYQHLGHVVWGFNGSRITRPLVIVTKAPFTLESAQHLKVEAEKKQQIPVHIPKIYDRYADLYRTFSISQNQLLSNRDDMPYFYNKANGVPVQLVILTIGTILITLILAVRTKYSLGRTAYFSGLGIGFIVIETTLIQRLILPLGHPTLSFVLVLGVLLVSGGVGSLFFGKWFSFDKNRYTPLLWICVLTLCVNGVISWYNEQSFSLSLTYRVIAAGLILIPLGLFMGMPFPFGLTKTPERKIALSWAINGLMTVTGSLLATMISLTLGFTAAMTIGALLYGLLYILQPKLNLSK</sequence>
<feature type="transmembrane region" description="Helical" evidence="1">
    <location>
        <begin position="128"/>
        <end position="149"/>
    </location>
</feature>
<feature type="transmembrane region" description="Helical" evidence="1">
    <location>
        <begin position="12"/>
        <end position="33"/>
    </location>
</feature>
<comment type="caution">
    <text evidence="2">The sequence shown here is derived from an EMBL/GenBank/DDBJ whole genome shotgun (WGS) entry which is preliminary data.</text>
</comment>
<keyword evidence="1" id="KW-0472">Membrane</keyword>
<feature type="transmembrane region" description="Helical" evidence="1">
    <location>
        <begin position="180"/>
        <end position="201"/>
    </location>
</feature>
<dbReference type="EMBL" id="LWMH01000001">
    <property type="protein sequence ID" value="KZS44846.1"/>
    <property type="molecule type" value="Genomic_DNA"/>
</dbReference>
<feature type="transmembrane region" description="Helical" evidence="1">
    <location>
        <begin position="155"/>
        <end position="173"/>
    </location>
</feature>
<dbReference type="RefSeq" id="WP_051449136.1">
    <property type="nucleotide sequence ID" value="NZ_JBCMWP010000019.1"/>
</dbReference>
<dbReference type="InterPro" id="IPR036259">
    <property type="entry name" value="MFS_trans_sf"/>
</dbReference>
<accession>A0A168EU09</accession>
<keyword evidence="1" id="KW-1133">Transmembrane helix</keyword>
<gene>
    <name evidence="2" type="ORF">AWU65_02325</name>
</gene>
<feature type="transmembrane region" description="Helical" evidence="1">
    <location>
        <begin position="39"/>
        <end position="59"/>
    </location>
</feature>
<feature type="transmembrane region" description="Helical" evidence="1">
    <location>
        <begin position="708"/>
        <end position="725"/>
    </location>
</feature>
<dbReference type="InterPro" id="IPR029063">
    <property type="entry name" value="SAM-dependent_MTases_sf"/>
</dbReference>
<feature type="transmembrane region" description="Helical" evidence="1">
    <location>
        <begin position="586"/>
        <end position="608"/>
    </location>
</feature>
<name>A0A168EU09_9BACL</name>
<feature type="transmembrane region" description="Helical" evidence="1">
    <location>
        <begin position="681"/>
        <end position="702"/>
    </location>
</feature>
<keyword evidence="1" id="KW-0812">Transmembrane</keyword>